<proteinExistence type="predicted"/>
<geneLocation type="plasmid" evidence="1 2">
    <name>unnamed2</name>
</geneLocation>
<dbReference type="EMBL" id="CP095063">
    <property type="protein sequence ID" value="UOQ68798.1"/>
    <property type="molecule type" value="Genomic_DNA"/>
</dbReference>
<gene>
    <name evidence="1" type="ORF">MUN86_25320</name>
</gene>
<reference evidence="1" key="1">
    <citation type="submission" date="2022-04" db="EMBL/GenBank/DDBJ databases">
        <title>Hymenobacter sp. isolated from the air.</title>
        <authorList>
            <person name="Won M."/>
            <person name="Lee C.-M."/>
            <person name="Woen H.-Y."/>
            <person name="Kwon S.-W."/>
        </authorList>
    </citation>
    <scope>NUCLEOTIDE SEQUENCE</scope>
    <source>
        <strain evidence="1">5420S-77</strain>
        <plasmid evidence="1">unnamed2</plasmid>
    </source>
</reference>
<dbReference type="RefSeq" id="WP_245126350.1">
    <property type="nucleotide sequence ID" value="NZ_CP095063.1"/>
</dbReference>
<accession>A0ABY4GD30</accession>
<evidence type="ECO:0000313" key="2">
    <source>
        <dbReference type="Proteomes" id="UP000830401"/>
    </source>
</evidence>
<protein>
    <submittedName>
        <fullName evidence="1">Uncharacterized protein</fullName>
    </submittedName>
</protein>
<dbReference type="Proteomes" id="UP000830401">
    <property type="component" value="Plasmid unnamed2"/>
</dbReference>
<keyword evidence="2" id="KW-1185">Reference proteome</keyword>
<keyword evidence="1" id="KW-0614">Plasmid</keyword>
<name>A0ABY4GD30_9BACT</name>
<organism evidence="1 2">
    <name type="scientific">Hymenobacter volaticus</name>
    <dbReference type="NCBI Taxonomy" id="2932254"/>
    <lineage>
        <taxon>Bacteria</taxon>
        <taxon>Pseudomonadati</taxon>
        <taxon>Bacteroidota</taxon>
        <taxon>Cytophagia</taxon>
        <taxon>Cytophagales</taxon>
        <taxon>Hymenobacteraceae</taxon>
        <taxon>Hymenobacter</taxon>
    </lineage>
</organism>
<sequence length="73" mass="8343">MLSPTLQDVVLHQLRGTVFPEGYFAQIPPAEWLHLLRLVDPLLYLPSGRAQEVEFAQGRQLLLLLLSQYLDVD</sequence>
<evidence type="ECO:0000313" key="1">
    <source>
        <dbReference type="EMBL" id="UOQ68798.1"/>
    </source>
</evidence>